<dbReference type="Gene3D" id="2.40.128.140">
    <property type="entry name" value="Outer membrane protein"/>
    <property type="match status" value="1"/>
</dbReference>
<sequence>MRLGRTSQLLCAGIIAFSGASYVLTAPGQARSEWASANQMIQGQFAAETSVRPLSAPAARVALTALALNSGQADRDAFAAMTVQPAAQFDMGAAGTIQVAVLDDAARDANFGITRPGRGEHSPVIVDPADHQTIVAVNYERPFVSRGEGEQLDVSLTPRAAVSLGPDGSAAGAGAEVRIGRYLADDYPSWYVFAGADRRALMYDPAQGMDFNRAVYMTSREVIGDAQAGVAMRVGEVDLSLAYVQRNYRYVVGVDKFRESDNFGAVTVNWRW</sequence>
<protein>
    <submittedName>
        <fullName evidence="1">Uncharacterized protein</fullName>
    </submittedName>
</protein>
<dbReference type="AlphaFoldDB" id="A0A1G9NFU9"/>
<dbReference type="OrthoDB" id="7617009at2"/>
<gene>
    <name evidence="1" type="ORF">SAMN04488568_102328</name>
</gene>
<organism evidence="1 2">
    <name type="scientific">Maricaulis salignorans</name>
    <dbReference type="NCBI Taxonomy" id="144026"/>
    <lineage>
        <taxon>Bacteria</taxon>
        <taxon>Pseudomonadati</taxon>
        <taxon>Pseudomonadota</taxon>
        <taxon>Alphaproteobacteria</taxon>
        <taxon>Maricaulales</taxon>
        <taxon>Maricaulaceae</taxon>
        <taxon>Maricaulis</taxon>
    </lineage>
</organism>
<dbReference type="EMBL" id="FNHG01000002">
    <property type="protein sequence ID" value="SDL85201.1"/>
    <property type="molecule type" value="Genomic_DNA"/>
</dbReference>
<dbReference type="InterPro" id="IPR018707">
    <property type="entry name" value="LpxR"/>
</dbReference>
<dbReference type="RefSeq" id="WP_091766746.1">
    <property type="nucleotide sequence ID" value="NZ_FNHG01000002.1"/>
</dbReference>
<evidence type="ECO:0000313" key="1">
    <source>
        <dbReference type="EMBL" id="SDL85201.1"/>
    </source>
</evidence>
<name>A0A1G9NFU9_9PROT</name>
<dbReference type="Pfam" id="PF09982">
    <property type="entry name" value="LpxR"/>
    <property type="match status" value="1"/>
</dbReference>
<reference evidence="1 2" key="1">
    <citation type="submission" date="2016-10" db="EMBL/GenBank/DDBJ databases">
        <authorList>
            <person name="de Groot N.N."/>
        </authorList>
    </citation>
    <scope>NUCLEOTIDE SEQUENCE [LARGE SCALE GENOMIC DNA]</scope>
    <source>
        <strain evidence="1 2">DSM 16077</strain>
    </source>
</reference>
<keyword evidence="2" id="KW-1185">Reference proteome</keyword>
<proteinExistence type="predicted"/>
<accession>A0A1G9NFU9</accession>
<evidence type="ECO:0000313" key="2">
    <source>
        <dbReference type="Proteomes" id="UP000199759"/>
    </source>
</evidence>
<dbReference type="STRING" id="144026.SAMN04488568_102328"/>
<dbReference type="InterPro" id="IPR037107">
    <property type="entry name" value="Put_OMP_sf"/>
</dbReference>
<dbReference type="Proteomes" id="UP000199759">
    <property type="component" value="Unassembled WGS sequence"/>
</dbReference>